<dbReference type="Proteomes" id="UP001299012">
    <property type="component" value="Unassembled WGS sequence"/>
</dbReference>
<reference evidence="2 3" key="1">
    <citation type="submission" date="2022-01" db="EMBL/GenBank/DDBJ databases">
        <title>Draft Genome Sequences of Seven Type Strains of the Genus Streptomyces.</title>
        <authorList>
            <person name="Aziz S."/>
            <person name="Coretto E."/>
            <person name="Chronakova A."/>
            <person name="Sproer C."/>
            <person name="Huber K."/>
            <person name="Nouioui I."/>
            <person name="Gross H."/>
        </authorList>
    </citation>
    <scope>NUCLEOTIDE SEQUENCE [LARGE SCALE GENOMIC DNA]</scope>
    <source>
        <strain evidence="2 3">DSM 41685</strain>
    </source>
</reference>
<proteinExistence type="predicted"/>
<evidence type="ECO:0000313" key="2">
    <source>
        <dbReference type="EMBL" id="MCG0062255.1"/>
    </source>
</evidence>
<dbReference type="EMBL" id="JAKKZF010000005">
    <property type="protein sequence ID" value="MCG0062255.1"/>
    <property type="molecule type" value="Genomic_DNA"/>
</dbReference>
<protein>
    <submittedName>
        <fullName evidence="2">Uncharacterized protein</fullName>
    </submittedName>
</protein>
<keyword evidence="3" id="KW-1185">Reference proteome</keyword>
<keyword evidence="1" id="KW-0472">Membrane</keyword>
<name>A0ABS9J9M1_9ACTN</name>
<feature type="transmembrane region" description="Helical" evidence="1">
    <location>
        <begin position="12"/>
        <end position="31"/>
    </location>
</feature>
<feature type="transmembrane region" description="Helical" evidence="1">
    <location>
        <begin position="122"/>
        <end position="138"/>
    </location>
</feature>
<accession>A0ABS9J9M1</accession>
<gene>
    <name evidence="2" type="ORF">L0F81_02950</name>
</gene>
<comment type="caution">
    <text evidence="2">The sequence shown here is derived from an EMBL/GenBank/DDBJ whole genome shotgun (WGS) entry which is preliminary data.</text>
</comment>
<organism evidence="2 3">
    <name type="scientific">Streptomyces tricolor</name>
    <dbReference type="NCBI Taxonomy" id="68277"/>
    <lineage>
        <taxon>Bacteria</taxon>
        <taxon>Bacillati</taxon>
        <taxon>Actinomycetota</taxon>
        <taxon>Actinomycetes</taxon>
        <taxon>Kitasatosporales</taxon>
        <taxon>Streptomycetaceae</taxon>
        <taxon>Streptomyces</taxon>
        <taxon>Streptomyces violaceoruber group</taxon>
    </lineage>
</organism>
<keyword evidence="1" id="KW-1133">Transmembrane helix</keyword>
<dbReference type="RefSeq" id="WP_237480946.1">
    <property type="nucleotide sequence ID" value="NZ_JAKKZF010000005.1"/>
</dbReference>
<evidence type="ECO:0000313" key="3">
    <source>
        <dbReference type="Proteomes" id="UP001299012"/>
    </source>
</evidence>
<evidence type="ECO:0000256" key="1">
    <source>
        <dbReference type="SAM" id="Phobius"/>
    </source>
</evidence>
<feature type="transmembrane region" description="Helical" evidence="1">
    <location>
        <begin position="64"/>
        <end position="89"/>
    </location>
</feature>
<sequence length="195" mass="19418">MSTALVLAADVSRFTSGTVTTAGFALGLALLGTEHWRWYKTGGGGAAAGAAGGGGRDPKQLVPYWFGIVCGILMVACPAGVLGSVAGFLRWGANGVGGMAMSWLTGKDGTTLANASAPGLDSYGAVVITALTAALWWLRKSIAKAVKGKWKKGVLTGCVLCISTGTAAVIAQTVVGGANDLGALVLGQIATGTFV</sequence>
<keyword evidence="1" id="KW-0812">Transmembrane</keyword>
<feature type="transmembrane region" description="Helical" evidence="1">
    <location>
        <begin position="154"/>
        <end position="175"/>
    </location>
</feature>